<sequence length="188" mass="21456">MGKVGSQAGMEDFSWMDIIDRLSLNHSRGRGRCTAFLVTYIVRRTTNAPHQMVVFNAPWRAHKALRDTVNRLVRLVLLDLLLTATLVSFEHTCQTYEGFALNERMYWGTVNRLVGCLFVQLIILIGKNHPERRVCKQPSYSIVTIDHPTDVNSVVEHVDKESSASYELWVRRGAIGNNIPKEPFSQTQ</sequence>
<gene>
    <name evidence="2" type="ORF">P691DRAFT_781151</name>
</gene>
<feature type="transmembrane region" description="Helical" evidence="1">
    <location>
        <begin position="72"/>
        <end position="89"/>
    </location>
</feature>
<evidence type="ECO:0000313" key="3">
    <source>
        <dbReference type="Proteomes" id="UP000807342"/>
    </source>
</evidence>
<keyword evidence="1" id="KW-0812">Transmembrane</keyword>
<keyword evidence="1" id="KW-1133">Transmembrane helix</keyword>
<evidence type="ECO:0000313" key="2">
    <source>
        <dbReference type="EMBL" id="KAF9440887.1"/>
    </source>
</evidence>
<proteinExistence type="predicted"/>
<organism evidence="2 3">
    <name type="scientific">Macrolepiota fuliginosa MF-IS2</name>
    <dbReference type="NCBI Taxonomy" id="1400762"/>
    <lineage>
        <taxon>Eukaryota</taxon>
        <taxon>Fungi</taxon>
        <taxon>Dikarya</taxon>
        <taxon>Basidiomycota</taxon>
        <taxon>Agaricomycotina</taxon>
        <taxon>Agaricomycetes</taxon>
        <taxon>Agaricomycetidae</taxon>
        <taxon>Agaricales</taxon>
        <taxon>Agaricineae</taxon>
        <taxon>Agaricaceae</taxon>
        <taxon>Macrolepiota</taxon>
    </lineage>
</organism>
<accession>A0A9P6BVL1</accession>
<feature type="transmembrane region" description="Helical" evidence="1">
    <location>
        <begin position="109"/>
        <end position="126"/>
    </location>
</feature>
<dbReference type="EMBL" id="MU152199">
    <property type="protein sequence ID" value="KAF9440887.1"/>
    <property type="molecule type" value="Genomic_DNA"/>
</dbReference>
<dbReference type="AlphaFoldDB" id="A0A9P6BVL1"/>
<protein>
    <submittedName>
        <fullName evidence="2">Uncharacterized protein</fullName>
    </submittedName>
</protein>
<evidence type="ECO:0000256" key="1">
    <source>
        <dbReference type="SAM" id="Phobius"/>
    </source>
</evidence>
<name>A0A9P6BVL1_9AGAR</name>
<dbReference type="Proteomes" id="UP000807342">
    <property type="component" value="Unassembled WGS sequence"/>
</dbReference>
<keyword evidence="1" id="KW-0472">Membrane</keyword>
<keyword evidence="3" id="KW-1185">Reference proteome</keyword>
<comment type="caution">
    <text evidence="2">The sequence shown here is derived from an EMBL/GenBank/DDBJ whole genome shotgun (WGS) entry which is preliminary data.</text>
</comment>
<reference evidence="2" key="1">
    <citation type="submission" date="2020-11" db="EMBL/GenBank/DDBJ databases">
        <authorList>
            <consortium name="DOE Joint Genome Institute"/>
            <person name="Ahrendt S."/>
            <person name="Riley R."/>
            <person name="Andreopoulos W."/>
            <person name="Labutti K."/>
            <person name="Pangilinan J."/>
            <person name="Ruiz-Duenas F.J."/>
            <person name="Barrasa J.M."/>
            <person name="Sanchez-Garcia M."/>
            <person name="Camarero S."/>
            <person name="Miyauchi S."/>
            <person name="Serrano A."/>
            <person name="Linde D."/>
            <person name="Babiker R."/>
            <person name="Drula E."/>
            <person name="Ayuso-Fernandez I."/>
            <person name="Pacheco R."/>
            <person name="Padilla G."/>
            <person name="Ferreira P."/>
            <person name="Barriuso J."/>
            <person name="Kellner H."/>
            <person name="Castanera R."/>
            <person name="Alfaro M."/>
            <person name="Ramirez L."/>
            <person name="Pisabarro A.G."/>
            <person name="Kuo A."/>
            <person name="Tritt A."/>
            <person name="Lipzen A."/>
            <person name="He G."/>
            <person name="Yan M."/>
            <person name="Ng V."/>
            <person name="Cullen D."/>
            <person name="Martin F."/>
            <person name="Rosso M.-N."/>
            <person name="Henrissat B."/>
            <person name="Hibbett D."/>
            <person name="Martinez A.T."/>
            <person name="Grigoriev I.V."/>
        </authorList>
    </citation>
    <scope>NUCLEOTIDE SEQUENCE</scope>
    <source>
        <strain evidence="2">MF-IS2</strain>
    </source>
</reference>